<name>A0AAF5D0F6_STRER</name>
<keyword evidence="5" id="KW-1133">Transmembrane helix</keyword>
<evidence type="ECO:0000259" key="6">
    <source>
        <dbReference type="PROSITE" id="PS50202"/>
    </source>
</evidence>
<evidence type="ECO:0000256" key="5">
    <source>
        <dbReference type="SAM" id="Phobius"/>
    </source>
</evidence>
<accession>A0AAF5D0F6</accession>
<dbReference type="InterPro" id="IPR019775">
    <property type="entry name" value="WD40_repeat_CS"/>
</dbReference>
<dbReference type="PANTHER" id="PTHR44099">
    <property type="entry name" value="RABCONNECTIN-3B, ISOFORM A"/>
    <property type="match status" value="1"/>
</dbReference>
<dbReference type="AlphaFoldDB" id="A0AAF5D0F6"/>
<feature type="region of interest" description="Disordered" evidence="4">
    <location>
        <begin position="1078"/>
        <end position="1101"/>
    </location>
</feature>
<evidence type="ECO:0000256" key="1">
    <source>
        <dbReference type="ARBA" id="ARBA00022574"/>
    </source>
</evidence>
<dbReference type="InterPro" id="IPR015943">
    <property type="entry name" value="WD40/YVTN_repeat-like_dom_sf"/>
</dbReference>
<dbReference type="InterPro" id="IPR049916">
    <property type="entry name" value="WDR72-like"/>
</dbReference>
<dbReference type="Gene3D" id="2.60.40.10">
    <property type="entry name" value="Immunoglobulins"/>
    <property type="match status" value="1"/>
</dbReference>
<protein>
    <submittedName>
        <fullName evidence="8">Major sperm protein</fullName>
    </submittedName>
</protein>
<proteinExistence type="predicted"/>
<dbReference type="WBParaSite" id="TCONS_00004536.p1">
    <property type="protein sequence ID" value="TCONS_00004536.p1"/>
    <property type="gene ID" value="XLOC_002138"/>
</dbReference>
<feature type="region of interest" description="Disordered" evidence="4">
    <location>
        <begin position="1620"/>
        <end position="1644"/>
    </location>
</feature>
<dbReference type="Gene3D" id="2.130.10.10">
    <property type="entry name" value="YVTN repeat-like/Quinoprotein amine dehydrogenase"/>
    <property type="match status" value="3"/>
</dbReference>
<evidence type="ECO:0000313" key="8">
    <source>
        <dbReference type="WBParaSite" id="TCONS_00004536.p1"/>
    </source>
</evidence>
<dbReference type="PROSITE" id="PS00678">
    <property type="entry name" value="WD_REPEATS_1"/>
    <property type="match status" value="1"/>
</dbReference>
<keyword evidence="2" id="KW-0677">Repeat</keyword>
<evidence type="ECO:0000313" key="7">
    <source>
        <dbReference type="Proteomes" id="UP000035681"/>
    </source>
</evidence>
<dbReference type="Proteomes" id="UP000035681">
    <property type="component" value="Unplaced"/>
</dbReference>
<feature type="transmembrane region" description="Helical" evidence="5">
    <location>
        <begin position="1534"/>
        <end position="1559"/>
    </location>
</feature>
<dbReference type="PANTHER" id="PTHR44099:SF4">
    <property type="entry name" value="RABCONNECTIN-3B, ISOFORM A"/>
    <property type="match status" value="1"/>
</dbReference>
<feature type="compositionally biased region" description="Pro residues" evidence="4">
    <location>
        <begin position="1080"/>
        <end position="1095"/>
    </location>
</feature>
<dbReference type="InterPro" id="IPR013783">
    <property type="entry name" value="Ig-like_fold"/>
</dbReference>
<evidence type="ECO:0000256" key="2">
    <source>
        <dbReference type="ARBA" id="ARBA00022737"/>
    </source>
</evidence>
<keyword evidence="1 3" id="KW-0853">WD repeat</keyword>
<dbReference type="InterPro" id="IPR000535">
    <property type="entry name" value="MSP_dom"/>
</dbReference>
<dbReference type="Pfam" id="PF00400">
    <property type="entry name" value="WD40"/>
    <property type="match status" value="3"/>
</dbReference>
<keyword evidence="7" id="KW-1185">Reference proteome</keyword>
<dbReference type="SMART" id="SM00320">
    <property type="entry name" value="WD40"/>
    <property type="match status" value="8"/>
</dbReference>
<sequence length="1775" mass="198686">YPQMLQIPKSNFEIPIVLWGSKPINNKICQISSLPDNKTILTGSVDGQIVIWRTDPDNSSILQARMMLFGHNSEITTLSPASLSKESKRFVSTSVSGEMCLWDSEEGRCIDSIQSSIYIHRKIIPHDMQHQKSTRLFCCGDYPEIIVMDPNDLTILFTLTSRVEPDWISALAVVRPFEKHDVVIGLSMSGMVKLWSLVDVEKREATNNLNEDESQVLSLRSIHSISCSELNKRIMLIISSNCWQIVDLTDLKPLTVSECKVDAVNGTIIDTDKVAIGFADSNVVLFQLPRSFIVNSTKVQKTLFFKRLYVVIINNKGLEILYGGLKINFPGSSWVILGFFVSFFSGLTIFLLRLTSEVRLTGRQSREKFGDKPKDIGGFDHPWVFAVLKGSQVSPLSPLQNVCFYFENERNTVYRGDQSGNLSIWHLPKQCDPLIEEYLRTKRPVLYEANASQSMQSLWNLMSSNTPPSISDIEEGKQITSSLYIHHQGNLVLGREDGSIVLRYSIHALMRQLLDFNTPESRKTRILNGHYTAVNALLYPHDECSRYDTSILVSGGNDFSVIVWNIYTGTKVHRFNVQGGPILKLMITPNNATKKVQNCICSIAKDNSVALLSLKDNSCLVLASRQLTPVIDVKFRPLDDFMLVKCEDTSIFVWQMETGNLERIITGLYVDEIMDACDEQIGLYDVNDNAGAAQAVQLLRAIKNKNLNVVKKFVTQNEKETDEHDAEEINIPPPIKIQQLKKISNDAYMITIDLQSLIMGLLAMDKEFNKTKKKENINESVELTPIQKRISSGNNKNSGTNKKFDTSLENFNVYIDTAHLLISLLHAWNVDLDIDEKIISTLNLHKPKYPINFGIISKNHSFTSLYLPMAGPKVLKSQPIPAELMSFTSFSKQVHWHLSSSITTLHLLSVIAISNTIMSMKDSTLKHASVPISTRRRGSIMCSLPINKSTDSVNDIEVRNKKQVWSLILSLHCVSLYDMIEHKKDFCHPRIELLARKWQDSCIEIREAAQTLLIKELKQLKAKGREELIMAWSSFLPSNVDKKNSIFSLSRNCSSSMSVSMGTFVSSKPLATEMIVPPTSKVPPLRPPPPIPPRPNTNTKNNTTEAVSILKERNITLPSIKTCEGLQQFYKNQASAIVILGVIGAYFPTDLSLHPDLARATSHSLLELLIASPSPLLPIETPLRRAAIDLLGLLELASSGENTEDTTPGSPTFPLTPAADACRTAKHALSLIASVRPHALILALSTEVARFNSATQHQTIQQSFVSPLVKANVEILRIIEQLTEKQYNDIIDLIIPVGDILVHCLEPPILKTTPLIKLFPPIAKFHMVAYCAQSRRIGFGGKNGRIVIHDLKTSKTQSIQAHNQPITAIDFSPDGKVLAVYCATEAKISLWQSQQSFLGMGPGQVKCIKSMSAPAEFPIENSGGVVQIFKAKLVFNGSKALTLVLPNEKYLEDILWCFETDAFIYGKFIKIISKVIGVPPKKIGKVFILLSLLLLINPDTSRCASNIILLIPIITITLFSSFNKIKFDNNDIFVYWSLYSILSILDPLLQVFAISFIYLGPFKFGNRLKDDVMRTINIIGTRIEKLFNKYNTSNIVKRQSKKTFTNQNFSKSKSNSTILKIPKNKESTGNSKSNPSTLLRDNNNNLPSNEISENILYASPGDVAFSIDKYLTISKSFTREVSEYVYIQNFNSLNPIAINIKTNAPNYVNANPGKGIIEAGKKQAINVLLKPLPEGVKINSIIIVIEYNIIPIETKTFSSNLIDGRYRKIFKLRQF</sequence>
<organism evidence="7 8">
    <name type="scientific">Strongyloides stercoralis</name>
    <name type="common">Threadworm</name>
    <dbReference type="NCBI Taxonomy" id="6248"/>
    <lineage>
        <taxon>Eukaryota</taxon>
        <taxon>Metazoa</taxon>
        <taxon>Ecdysozoa</taxon>
        <taxon>Nematoda</taxon>
        <taxon>Chromadorea</taxon>
        <taxon>Rhabditida</taxon>
        <taxon>Tylenchina</taxon>
        <taxon>Panagrolaimomorpha</taxon>
        <taxon>Strongyloidoidea</taxon>
        <taxon>Strongyloididae</taxon>
        <taxon>Strongyloides</taxon>
    </lineage>
</organism>
<dbReference type="SUPFAM" id="SSF49354">
    <property type="entry name" value="PapD-like"/>
    <property type="match status" value="1"/>
</dbReference>
<reference evidence="8" key="1">
    <citation type="submission" date="2024-02" db="UniProtKB">
        <authorList>
            <consortium name="WormBaseParasite"/>
        </authorList>
    </citation>
    <scope>IDENTIFICATION</scope>
</reference>
<keyword evidence="5" id="KW-0472">Membrane</keyword>
<dbReference type="SUPFAM" id="SSF50978">
    <property type="entry name" value="WD40 repeat-like"/>
    <property type="match status" value="2"/>
</dbReference>
<feature type="transmembrane region" description="Helical" evidence="5">
    <location>
        <begin position="1503"/>
        <end position="1522"/>
    </location>
</feature>
<dbReference type="InterPro" id="IPR008962">
    <property type="entry name" value="PapD-like_sf"/>
</dbReference>
<dbReference type="PROSITE" id="PS50202">
    <property type="entry name" value="MSP"/>
    <property type="match status" value="1"/>
</dbReference>
<dbReference type="PROSITE" id="PS50082">
    <property type="entry name" value="WD_REPEATS_2"/>
    <property type="match status" value="1"/>
</dbReference>
<dbReference type="GO" id="GO:0005737">
    <property type="term" value="C:cytoplasm"/>
    <property type="evidence" value="ECO:0007669"/>
    <property type="project" value="TreeGrafter"/>
</dbReference>
<feature type="domain" description="MSP" evidence="6">
    <location>
        <begin position="1655"/>
        <end position="1775"/>
    </location>
</feature>
<evidence type="ECO:0000256" key="4">
    <source>
        <dbReference type="SAM" id="MobiDB-lite"/>
    </source>
</evidence>
<evidence type="ECO:0000256" key="3">
    <source>
        <dbReference type="PROSITE-ProRule" id="PRU00221"/>
    </source>
</evidence>
<dbReference type="SUPFAM" id="SSF50960">
    <property type="entry name" value="TolB, C-terminal domain"/>
    <property type="match status" value="1"/>
</dbReference>
<feature type="compositionally biased region" description="Polar residues" evidence="4">
    <location>
        <begin position="1627"/>
        <end position="1644"/>
    </location>
</feature>
<keyword evidence="5" id="KW-0812">Transmembrane</keyword>
<dbReference type="Pfam" id="PF00635">
    <property type="entry name" value="Motile_Sperm"/>
    <property type="match status" value="1"/>
</dbReference>
<dbReference type="InterPro" id="IPR036322">
    <property type="entry name" value="WD40_repeat_dom_sf"/>
</dbReference>
<dbReference type="InterPro" id="IPR001680">
    <property type="entry name" value="WD40_rpt"/>
</dbReference>
<feature type="repeat" description="WD" evidence="3">
    <location>
        <begin position="527"/>
        <end position="574"/>
    </location>
</feature>